<protein>
    <submittedName>
        <fullName evidence="1">Metal ABC transporter permease</fullName>
    </submittedName>
</protein>
<proteinExistence type="predicted"/>
<sequence>MIELLSYDFFQNALIAAIFAAISCGIIGSYIVSKRIVFISGGITHASFGGVGLGYFMGFNPLWGAGVFAVLASCIIEFLRSKSNIREDSAIGIIWAAGMALGILMVSLTPGYAPDLMSYLFGDILTVQSTDLWAMGIITAIMTIFFIAAHQVITAIAFDESYAKTLKLPVKAINYIIAILIALTIVANIRISGIILVISLMTIPQATAQKFTHQLRYMMLHSIWIGFLGLLSGLYFSYLLDIPSGASIILSEIGIFVIVQLIGCFIPSHKTDNT</sequence>
<name>A0AC61NF40_9BACT</name>
<dbReference type="Proteomes" id="UP000826212">
    <property type="component" value="Chromosome"/>
</dbReference>
<reference evidence="1" key="1">
    <citation type="submission" date="2021-08" db="EMBL/GenBank/DDBJ databases">
        <title>Novel anaerobic bacterium isolated from sea squirt in East Sea, Republic of Korea.</title>
        <authorList>
            <person name="Nguyen T.H."/>
            <person name="Li Z."/>
            <person name="Lee Y.-J."/>
            <person name="Ko J."/>
            <person name="Kim S.-G."/>
        </authorList>
    </citation>
    <scope>NUCLEOTIDE SEQUENCE</scope>
    <source>
        <strain evidence="1">KCTC 25031</strain>
    </source>
</reference>
<evidence type="ECO:0000313" key="2">
    <source>
        <dbReference type="Proteomes" id="UP000826212"/>
    </source>
</evidence>
<organism evidence="1 2">
    <name type="scientific">Halosquirtibacter laminarini</name>
    <dbReference type="NCBI Taxonomy" id="3374600"/>
    <lineage>
        <taxon>Bacteria</taxon>
        <taxon>Pseudomonadati</taxon>
        <taxon>Bacteroidota</taxon>
        <taxon>Bacteroidia</taxon>
        <taxon>Marinilabiliales</taxon>
        <taxon>Prolixibacteraceae</taxon>
        <taxon>Halosquirtibacter</taxon>
    </lineage>
</organism>
<accession>A0AC61NF40</accession>
<gene>
    <name evidence="1" type="ORF">K4L44_16685</name>
</gene>
<dbReference type="EMBL" id="CP081303">
    <property type="protein sequence ID" value="QZE14138.1"/>
    <property type="molecule type" value="Genomic_DNA"/>
</dbReference>
<keyword evidence="2" id="KW-1185">Reference proteome</keyword>
<evidence type="ECO:0000313" key="1">
    <source>
        <dbReference type="EMBL" id="QZE14138.1"/>
    </source>
</evidence>